<accession>A0A4R2LED5</accession>
<evidence type="ECO:0000313" key="2">
    <source>
        <dbReference type="Proteomes" id="UP000295600"/>
    </source>
</evidence>
<gene>
    <name evidence="1" type="ORF">EV202_13413</name>
</gene>
<evidence type="ECO:0000313" key="1">
    <source>
        <dbReference type="EMBL" id="TCO87153.1"/>
    </source>
</evidence>
<sequence>MKVIEILNFNRELLNKLRNAGIRPEDVRYIDLYSDYIRLLEDNGKVSYAVAVLSGKYSVSERTVYSLIRKFGSDCKTLAE</sequence>
<evidence type="ECO:0008006" key="3">
    <source>
        <dbReference type="Google" id="ProtNLM"/>
    </source>
</evidence>
<dbReference type="AlphaFoldDB" id="A0A4R2LED5"/>
<protein>
    <recommendedName>
        <fullName evidence="3">Mor transcription activator domain-containing protein</fullName>
    </recommendedName>
</protein>
<proteinExistence type="predicted"/>
<dbReference type="RefSeq" id="WP_131927470.1">
    <property type="nucleotide sequence ID" value="NZ_SLXB01000034.1"/>
</dbReference>
<name>A0A4R2LED5_9BACE</name>
<organism evidence="1 2">
    <name type="scientific">Prevotella heparinolytica</name>
    <dbReference type="NCBI Taxonomy" id="28113"/>
    <lineage>
        <taxon>Bacteria</taxon>
        <taxon>Pseudomonadati</taxon>
        <taxon>Bacteroidota</taxon>
        <taxon>Bacteroidia</taxon>
        <taxon>Bacteroidales</taxon>
        <taxon>Bacteroidaceae</taxon>
        <taxon>Bacteroides</taxon>
    </lineage>
</organism>
<dbReference type="Proteomes" id="UP000295600">
    <property type="component" value="Unassembled WGS sequence"/>
</dbReference>
<reference evidence="1 2" key="1">
    <citation type="submission" date="2019-03" db="EMBL/GenBank/DDBJ databases">
        <title>Genomic Encyclopedia of Type Strains, Phase IV (KMG-IV): sequencing the most valuable type-strain genomes for metagenomic binning, comparative biology and taxonomic classification.</title>
        <authorList>
            <person name="Goeker M."/>
        </authorList>
    </citation>
    <scope>NUCLEOTIDE SEQUENCE [LARGE SCALE GENOMIC DNA]</scope>
    <source>
        <strain evidence="1 2">DSM 23917</strain>
    </source>
</reference>
<comment type="caution">
    <text evidence="1">The sequence shown here is derived from an EMBL/GenBank/DDBJ whole genome shotgun (WGS) entry which is preliminary data.</text>
</comment>
<dbReference type="EMBL" id="SLXB01000034">
    <property type="protein sequence ID" value="TCO87153.1"/>
    <property type="molecule type" value="Genomic_DNA"/>
</dbReference>